<proteinExistence type="predicted"/>
<dbReference type="PANTHER" id="PTHR43777">
    <property type="entry name" value="MOLYBDENUM COFACTOR CYTIDYLYLTRANSFERASE"/>
    <property type="match status" value="1"/>
</dbReference>
<dbReference type="InterPro" id="IPR029044">
    <property type="entry name" value="Nucleotide-diphossugar_trans"/>
</dbReference>
<dbReference type="InterPro" id="IPR025877">
    <property type="entry name" value="MobA-like_NTP_Trfase"/>
</dbReference>
<accession>A0ABY7TD69</accession>
<dbReference type="Proteomes" id="UP001216139">
    <property type="component" value="Chromosome"/>
</dbReference>
<dbReference type="RefSeq" id="WP_273632738.1">
    <property type="nucleotide sequence ID" value="NZ_CP117167.1"/>
</dbReference>
<evidence type="ECO:0000259" key="1">
    <source>
        <dbReference type="Pfam" id="PF12804"/>
    </source>
</evidence>
<dbReference type="Gene3D" id="3.90.550.10">
    <property type="entry name" value="Spore Coat Polysaccharide Biosynthesis Protein SpsA, Chain A"/>
    <property type="match status" value="1"/>
</dbReference>
<name>A0ABY7TD69_9SPHI</name>
<dbReference type="EMBL" id="CP117167">
    <property type="protein sequence ID" value="WCT14312.1"/>
    <property type="molecule type" value="Genomic_DNA"/>
</dbReference>
<keyword evidence="3" id="KW-1185">Reference proteome</keyword>
<evidence type="ECO:0000313" key="2">
    <source>
        <dbReference type="EMBL" id="WCT14312.1"/>
    </source>
</evidence>
<reference evidence="2 3" key="1">
    <citation type="submission" date="2023-02" db="EMBL/GenBank/DDBJ databases">
        <title>Genome sequence of Mucilaginibacter jinjuensis strain KACC 16571.</title>
        <authorList>
            <person name="Kim S."/>
            <person name="Heo J."/>
            <person name="Kwon S.-W."/>
        </authorList>
    </citation>
    <scope>NUCLEOTIDE SEQUENCE [LARGE SCALE GENOMIC DNA]</scope>
    <source>
        <strain evidence="2 3">KACC 16571</strain>
    </source>
</reference>
<dbReference type="PANTHER" id="PTHR43777:SF1">
    <property type="entry name" value="MOLYBDENUM COFACTOR CYTIDYLYLTRANSFERASE"/>
    <property type="match status" value="1"/>
</dbReference>
<sequence length="192" mass="20635">MTALIILAAGESSRLGQPKQNLIFKGKTLLQLAVDAGLKSDCATVIVVLGANSKQINPIPETATLCNKNWKEGMASSIKMAMLEIDKDATFDKVIIMLCDQPFVNAALLNSLIKKQAETQKAIVACAYNGTTGVPVLFDSKLFGELLLLKGKEGAKKILKNHAAEIAEVVFEKGGIDIDTPEDYENLLTLSD</sequence>
<dbReference type="Pfam" id="PF12804">
    <property type="entry name" value="NTP_transf_3"/>
    <property type="match status" value="1"/>
</dbReference>
<dbReference type="CDD" id="cd04182">
    <property type="entry name" value="GT_2_like_f"/>
    <property type="match status" value="1"/>
</dbReference>
<gene>
    <name evidence="2" type="ORF">PQO05_10240</name>
</gene>
<evidence type="ECO:0000313" key="3">
    <source>
        <dbReference type="Proteomes" id="UP001216139"/>
    </source>
</evidence>
<protein>
    <submittedName>
        <fullName evidence="2">Nucleotidyltransferase family protein</fullName>
    </submittedName>
</protein>
<organism evidence="2 3">
    <name type="scientific">Mucilaginibacter jinjuensis</name>
    <dbReference type="NCBI Taxonomy" id="1176721"/>
    <lineage>
        <taxon>Bacteria</taxon>
        <taxon>Pseudomonadati</taxon>
        <taxon>Bacteroidota</taxon>
        <taxon>Sphingobacteriia</taxon>
        <taxon>Sphingobacteriales</taxon>
        <taxon>Sphingobacteriaceae</taxon>
        <taxon>Mucilaginibacter</taxon>
    </lineage>
</organism>
<dbReference type="SUPFAM" id="SSF53448">
    <property type="entry name" value="Nucleotide-diphospho-sugar transferases"/>
    <property type="match status" value="1"/>
</dbReference>
<feature type="domain" description="MobA-like NTP transferase" evidence="1">
    <location>
        <begin position="5"/>
        <end position="162"/>
    </location>
</feature>